<evidence type="ECO:0000313" key="3">
    <source>
        <dbReference type="EMBL" id="RBP01774.1"/>
    </source>
</evidence>
<evidence type="ECO:0000313" key="4">
    <source>
        <dbReference type="Proteomes" id="UP000252254"/>
    </source>
</evidence>
<reference evidence="3 4" key="1">
    <citation type="submission" date="2018-06" db="EMBL/GenBank/DDBJ databases">
        <title>Genomic Encyclopedia of Type Strains, Phase IV (KMG-IV): sequencing the most valuable type-strain genomes for metagenomic binning, comparative biology and taxonomic classification.</title>
        <authorList>
            <person name="Goeker M."/>
        </authorList>
    </citation>
    <scope>NUCLEOTIDE SEQUENCE [LARGE SCALE GENOMIC DNA]</scope>
    <source>
        <strain evidence="3 4">DSM 15140</strain>
    </source>
</reference>
<feature type="domain" description="Flagellar Assembly Protein A N-terminal region" evidence="2">
    <location>
        <begin position="9"/>
        <end position="175"/>
    </location>
</feature>
<dbReference type="PANTHER" id="PTHR38032:SF1">
    <property type="entry name" value="RNA-BINDING PROTEIN KHPB N-TERMINAL DOMAIN-CONTAINING PROTEIN"/>
    <property type="match status" value="1"/>
</dbReference>
<dbReference type="STRING" id="200904.GCA_900168775_01593"/>
<dbReference type="PANTHER" id="PTHR38032">
    <property type="entry name" value="POLYMERASE-RELATED"/>
    <property type="match status" value="1"/>
</dbReference>
<name>A0A366EHC6_9BACI</name>
<dbReference type="InterPro" id="IPR005646">
    <property type="entry name" value="FapA"/>
</dbReference>
<proteinExistence type="predicted"/>
<evidence type="ECO:0000259" key="2">
    <source>
        <dbReference type="Pfam" id="PF20250"/>
    </source>
</evidence>
<dbReference type="AlphaFoldDB" id="A0A366EHC6"/>
<dbReference type="Proteomes" id="UP000252254">
    <property type="component" value="Unassembled WGS sequence"/>
</dbReference>
<protein>
    <recommendedName>
        <fullName evidence="2">Flagellar Assembly Protein A N-terminal region domain-containing protein</fullName>
    </recommendedName>
</protein>
<keyword evidence="1" id="KW-0175">Coiled coil</keyword>
<comment type="caution">
    <text evidence="3">The sequence shown here is derived from an EMBL/GenBank/DDBJ whole genome shotgun (WGS) entry which is preliminary data.</text>
</comment>
<dbReference type="OrthoDB" id="9816426at2"/>
<feature type="coiled-coil region" evidence="1">
    <location>
        <begin position="337"/>
        <end position="413"/>
    </location>
</feature>
<dbReference type="Pfam" id="PF20250">
    <property type="entry name" value="FapA_N"/>
    <property type="match status" value="1"/>
</dbReference>
<gene>
    <name evidence="3" type="ORF">DES48_101518</name>
</gene>
<dbReference type="InterPro" id="IPR046865">
    <property type="entry name" value="FapA_b_solenoid"/>
</dbReference>
<dbReference type="Pfam" id="PF03961">
    <property type="entry name" value="FapA"/>
    <property type="match status" value="1"/>
</dbReference>
<evidence type="ECO:0000256" key="1">
    <source>
        <dbReference type="SAM" id="Coils"/>
    </source>
</evidence>
<accession>A0A366EHC6</accession>
<dbReference type="InterPro" id="IPR046866">
    <property type="entry name" value="FapA_N"/>
</dbReference>
<dbReference type="EMBL" id="QNRI01000001">
    <property type="protein sequence ID" value="RBP01774.1"/>
    <property type="molecule type" value="Genomic_DNA"/>
</dbReference>
<keyword evidence="4" id="KW-1185">Reference proteome</keyword>
<sequence>MGSLDELFRLEIAKDKMSATLHSKKVEAEEIEVSDTLLTDFLAYNNVVYGIDNEALLKVASENPDDICPIMIAKGVEPIHGVDGRIDYVCEQKETLNQEEKRDFRDIKKIPSLRQGEKIAIITQPTEGKPGRNIYDQQLKAKPGKQVRIKPGKNVVFKDEDLSFYAAIDGQLSIKHRSINVFNTYEVSGDLSLETGNLNFVGSIVIKGNVPSGYRVEAEGDIHVHGLVEGAYLEAKGNIVITEGIAGLRKGTLIAGGNITIGYANQAIIDAGEDLYVQQSILQSYCTSRGSVYCETGHIIGGSCSAGKSIEVKDIGNQMDTKTEIAIGINQRDYDLENQLTKEKESLVENIKKLENLGSMLKQKKDTQEGLTAKERVILLKQRNSMVQTKQQLASVTAQLEELKVEVSDATELRLIAKGTVHPNTILHFGKYEKTIAVPQKFTQVYLKDGEIITTTL</sequence>
<organism evidence="3 4">
    <name type="scientific">Paraliobacillus ryukyuensis</name>
    <dbReference type="NCBI Taxonomy" id="200904"/>
    <lineage>
        <taxon>Bacteria</taxon>
        <taxon>Bacillati</taxon>
        <taxon>Bacillota</taxon>
        <taxon>Bacilli</taxon>
        <taxon>Bacillales</taxon>
        <taxon>Bacillaceae</taxon>
        <taxon>Paraliobacillus</taxon>
    </lineage>
</organism>
<dbReference type="RefSeq" id="WP_113866582.1">
    <property type="nucleotide sequence ID" value="NZ_BAABQN010000001.1"/>
</dbReference>